<dbReference type="EMBL" id="CP009122">
    <property type="protein sequence ID" value="AJA09391.1"/>
    <property type="molecule type" value="Genomic_DNA"/>
</dbReference>
<dbReference type="Proteomes" id="UP000030907">
    <property type="component" value="Chromosome"/>
</dbReference>
<proteinExistence type="predicted"/>
<name>A0A0A7PGY6_9SPHN</name>
<evidence type="ECO:0000313" key="2">
    <source>
        <dbReference type="Proteomes" id="UP000030907"/>
    </source>
</evidence>
<sequence length="78" mass="8162">MGSKGHANAVETWQSWDELSLWSGDCHDVACRCALLVAGGVTAAMRNSPPADQGCNSAGMIQIADRTITTAINENPST</sequence>
<gene>
    <name evidence="1" type="ORF">SKP52_12500</name>
</gene>
<organism evidence="1 2">
    <name type="scientific">Sphingopyxis fribergensis</name>
    <dbReference type="NCBI Taxonomy" id="1515612"/>
    <lineage>
        <taxon>Bacteria</taxon>
        <taxon>Pseudomonadati</taxon>
        <taxon>Pseudomonadota</taxon>
        <taxon>Alphaproteobacteria</taxon>
        <taxon>Sphingomonadales</taxon>
        <taxon>Sphingomonadaceae</taxon>
        <taxon>Sphingopyxis</taxon>
    </lineage>
</organism>
<reference evidence="1 2" key="1">
    <citation type="journal article" date="2015" name="Int. J. Syst. Evol. Microbiol.">
        <title>Description of Sphingopyxis fribergensis sp. nov. - a soil bacterium with the ability to degrade styrene and phenylacetic acid.</title>
        <authorList>
            <person name="Oelschlagel M."/>
            <person name="Ruckert C."/>
            <person name="Kalinowski J."/>
            <person name="Schmidt G."/>
            <person name="Schlomann M."/>
            <person name="Tischler D."/>
        </authorList>
    </citation>
    <scope>NUCLEOTIDE SEQUENCE [LARGE SCALE GENOMIC DNA]</scope>
    <source>
        <strain evidence="1 2">Kp5.2</strain>
    </source>
</reference>
<keyword evidence="2" id="KW-1185">Reference proteome</keyword>
<dbReference type="KEGG" id="sphk:SKP52_12500"/>
<protein>
    <submittedName>
        <fullName evidence="1">Uncharacterized protein</fullName>
    </submittedName>
</protein>
<accession>A0A0A7PGY6</accession>
<dbReference type="HOGENOM" id="CLU_2620201_0_0_5"/>
<dbReference type="AlphaFoldDB" id="A0A0A7PGY6"/>
<evidence type="ECO:0000313" key="1">
    <source>
        <dbReference type="EMBL" id="AJA09391.1"/>
    </source>
</evidence>